<proteinExistence type="predicted"/>
<dbReference type="EMBL" id="LN890663">
    <property type="protein sequence ID" value="CUS06462.1"/>
    <property type="molecule type" value="Genomic_DNA"/>
</dbReference>
<sequence>MEWTTKPVPTSNATDILNEYKIEDYAELCLVNLDRYKAALELTDGNQAAAMVISHHWANSYKLEKILRELKSDPRAIRKIATRFDVAMLYWSMANSMMVDAKDRINAAKEFASIAGIFDSKIGAGGGTNINVGSAVMLVRDFGTQENWENAAAIQQANLVNQRNEQREQQRS</sequence>
<keyword evidence="2" id="KW-1185">Reference proteome</keyword>
<name>A0A0P1KL60_9CAUD</name>
<dbReference type="OrthoDB" id="32119at10239"/>
<reference evidence="2" key="1">
    <citation type="submission" date="2015-10" db="EMBL/GenBank/DDBJ databases">
        <authorList>
            <person name="Turner D."/>
        </authorList>
    </citation>
    <scope>NUCLEOTIDE SEQUENCE [LARGE SCALE GENOMIC DNA]</scope>
</reference>
<accession>A0A0P1KL60</accession>
<dbReference type="KEGG" id="vg:40103138"/>
<dbReference type="GeneID" id="40103138"/>
<evidence type="ECO:0000313" key="2">
    <source>
        <dbReference type="Proteomes" id="UP000271981"/>
    </source>
</evidence>
<gene>
    <name evidence="1" type="primary">LOKI_01</name>
</gene>
<dbReference type="RefSeq" id="YP_009626186.1">
    <property type="nucleotide sequence ID" value="NC_042137.1"/>
</dbReference>
<protein>
    <submittedName>
        <fullName evidence="1">Putative terminase, small subunit</fullName>
    </submittedName>
</protein>
<dbReference type="Proteomes" id="UP000271981">
    <property type="component" value="Genome"/>
</dbReference>
<evidence type="ECO:0000313" key="1">
    <source>
        <dbReference type="EMBL" id="CUS06462.1"/>
    </source>
</evidence>
<organism evidence="1 2">
    <name type="scientific">Acinetobacter phage Loki</name>
    <dbReference type="NCBI Taxonomy" id="1970374"/>
    <lineage>
        <taxon>Viruses</taxon>
        <taxon>Duplodnaviria</taxon>
        <taxon>Heunggongvirae</taxon>
        <taxon>Uroviricota</taxon>
        <taxon>Caudoviricetes</taxon>
        <taxon>Lokivirus</taxon>
        <taxon>Lokivirus loki</taxon>
    </lineage>
</organism>